<evidence type="ECO:0000256" key="2">
    <source>
        <dbReference type="SAM" id="MobiDB-lite"/>
    </source>
</evidence>
<evidence type="ECO:0000313" key="3">
    <source>
        <dbReference type="EMBL" id="XDQ43230.1"/>
    </source>
</evidence>
<dbReference type="GO" id="GO:0004497">
    <property type="term" value="F:monooxygenase activity"/>
    <property type="evidence" value="ECO:0007669"/>
    <property type="project" value="InterPro"/>
</dbReference>
<sequence length="315" mass="34539">MTTQLPPSSCPFAIDPAGSDLHAEARQLRALGPAARIELPGGVAAWSITDPALIERLLLDDRVSKDAHQHWPAFVDGQIPEKWPLRLWVQVRNALTAYGPEHKRLRRLIGTGFQIRRVRALAPAIEDIAHSLLDDLERHRGTDSPVDLREHFAWVLPLSVVNILLGVPDNLHDTFRELIGGAFATDLTEDEAEARNLALYKALDQLVTAKREMPGDDVTTDLIKAHDSATDTRLSQQELIDSLLLLIGAGHETTVNLIDHAAVNLMAHPDQLALVAAETVSITMDDVVDETATRPRSPTSFPASPPSTSTTPRRV</sequence>
<gene>
    <name evidence="3" type="ORF">AB5J52_13725</name>
</gene>
<dbReference type="InterPro" id="IPR036396">
    <property type="entry name" value="Cyt_P450_sf"/>
</dbReference>
<name>A0AB39QJ10_9ACTN</name>
<dbReference type="Gene3D" id="1.10.630.10">
    <property type="entry name" value="Cytochrome P450"/>
    <property type="match status" value="1"/>
</dbReference>
<feature type="compositionally biased region" description="Low complexity" evidence="2">
    <location>
        <begin position="294"/>
        <end position="315"/>
    </location>
</feature>
<dbReference type="AlphaFoldDB" id="A0AB39QJ10"/>
<accession>A0AB39QJ10</accession>
<protein>
    <submittedName>
        <fullName evidence="3">Cytochrome P450</fullName>
    </submittedName>
</protein>
<proteinExistence type="inferred from homology"/>
<reference evidence="3" key="1">
    <citation type="submission" date="2024-07" db="EMBL/GenBank/DDBJ databases">
        <authorList>
            <person name="Yu S.T."/>
        </authorList>
    </citation>
    <scope>NUCLEOTIDE SEQUENCE</scope>
    <source>
        <strain evidence="3">R39</strain>
    </source>
</reference>
<dbReference type="GO" id="GO:0005506">
    <property type="term" value="F:iron ion binding"/>
    <property type="evidence" value="ECO:0007669"/>
    <property type="project" value="InterPro"/>
</dbReference>
<dbReference type="GO" id="GO:0016705">
    <property type="term" value="F:oxidoreductase activity, acting on paired donors, with incorporation or reduction of molecular oxygen"/>
    <property type="evidence" value="ECO:0007669"/>
    <property type="project" value="InterPro"/>
</dbReference>
<dbReference type="SUPFAM" id="SSF48264">
    <property type="entry name" value="Cytochrome P450"/>
    <property type="match status" value="1"/>
</dbReference>
<comment type="similarity">
    <text evidence="1">Belongs to the cytochrome P450 family.</text>
</comment>
<dbReference type="EMBL" id="CP163441">
    <property type="protein sequence ID" value="XDQ43230.1"/>
    <property type="molecule type" value="Genomic_DNA"/>
</dbReference>
<dbReference type="PANTHER" id="PTHR46696">
    <property type="entry name" value="P450, PUTATIVE (EUROFUNG)-RELATED"/>
    <property type="match status" value="1"/>
</dbReference>
<evidence type="ECO:0000256" key="1">
    <source>
        <dbReference type="ARBA" id="ARBA00010617"/>
    </source>
</evidence>
<dbReference type="PANTHER" id="PTHR46696:SF1">
    <property type="entry name" value="CYTOCHROME P450 YJIB-RELATED"/>
    <property type="match status" value="1"/>
</dbReference>
<feature type="region of interest" description="Disordered" evidence="2">
    <location>
        <begin position="290"/>
        <end position="315"/>
    </location>
</feature>
<dbReference type="PRINTS" id="PR00359">
    <property type="entry name" value="BP450"/>
</dbReference>
<organism evidence="3">
    <name type="scientific">Streptomyces sp. R39</name>
    <dbReference type="NCBI Taxonomy" id="3238631"/>
    <lineage>
        <taxon>Bacteria</taxon>
        <taxon>Bacillati</taxon>
        <taxon>Actinomycetota</taxon>
        <taxon>Actinomycetes</taxon>
        <taxon>Kitasatosporales</taxon>
        <taxon>Streptomycetaceae</taxon>
        <taxon>Streptomyces</taxon>
    </lineage>
</organism>
<dbReference type="RefSeq" id="WP_369222402.1">
    <property type="nucleotide sequence ID" value="NZ_CP163441.1"/>
</dbReference>
<dbReference type="InterPro" id="IPR002397">
    <property type="entry name" value="Cyt_P450_B"/>
</dbReference>
<dbReference type="GO" id="GO:0020037">
    <property type="term" value="F:heme binding"/>
    <property type="evidence" value="ECO:0007669"/>
    <property type="project" value="InterPro"/>
</dbReference>